<name>A0A667WGX2_9TELE</name>
<keyword evidence="4" id="KW-1185">Reference proteome</keyword>
<feature type="region of interest" description="Disordered" evidence="1">
    <location>
        <begin position="108"/>
        <end position="136"/>
    </location>
</feature>
<sequence>MKLAILCLCLASTVSAAPPFFHYLPHYGANRQPAPQITAPAVSCVNTAYPGAQPQPQPGVPAPISMEISFPSQAIIKYSLPKAPGRKSVEIVSFSSQTVFLFQIPTFDASPPQAQDPLQPAQPAQPTQTNEVIINS</sequence>
<organism evidence="3 4">
    <name type="scientific">Myripristis murdjan</name>
    <name type="common">pinecone soldierfish</name>
    <dbReference type="NCBI Taxonomy" id="586833"/>
    <lineage>
        <taxon>Eukaryota</taxon>
        <taxon>Metazoa</taxon>
        <taxon>Chordata</taxon>
        <taxon>Craniata</taxon>
        <taxon>Vertebrata</taxon>
        <taxon>Euteleostomi</taxon>
        <taxon>Actinopterygii</taxon>
        <taxon>Neopterygii</taxon>
        <taxon>Teleostei</taxon>
        <taxon>Neoteleostei</taxon>
        <taxon>Acanthomorphata</taxon>
        <taxon>Holocentriformes</taxon>
        <taxon>Holocentridae</taxon>
        <taxon>Myripristis</taxon>
    </lineage>
</organism>
<evidence type="ECO:0000313" key="4">
    <source>
        <dbReference type="Proteomes" id="UP000472263"/>
    </source>
</evidence>
<dbReference type="GeneTree" id="ENSGT00390000005736"/>
<dbReference type="InParanoid" id="A0A667WGX2"/>
<dbReference type="AlphaFoldDB" id="A0A667WGX2"/>
<evidence type="ECO:0000313" key="3">
    <source>
        <dbReference type="Ensembl" id="ENSMMDP00005000432.1"/>
    </source>
</evidence>
<dbReference type="FunCoup" id="A0A667WGX2">
    <property type="interactions" value="48"/>
</dbReference>
<reference evidence="3" key="2">
    <citation type="submission" date="2025-08" db="UniProtKB">
        <authorList>
            <consortium name="Ensembl"/>
        </authorList>
    </citation>
    <scope>IDENTIFICATION</scope>
</reference>
<dbReference type="GO" id="GO:0061648">
    <property type="term" value="P:tooth replacement"/>
    <property type="evidence" value="ECO:0007669"/>
    <property type="project" value="Ensembl"/>
</dbReference>
<feature type="chain" id="PRO_5025605209" evidence="2">
    <location>
        <begin position="17"/>
        <end position="136"/>
    </location>
</feature>
<reference evidence="3" key="1">
    <citation type="submission" date="2019-06" db="EMBL/GenBank/DDBJ databases">
        <authorList>
            <consortium name="Wellcome Sanger Institute Data Sharing"/>
        </authorList>
    </citation>
    <scope>NUCLEOTIDE SEQUENCE [LARGE SCALE GENOMIC DNA]</scope>
</reference>
<dbReference type="Ensembl" id="ENSMMDT00005000443.1">
    <property type="protein sequence ID" value="ENSMMDP00005000432.1"/>
    <property type="gene ID" value="ENSMMDG00005000291.1"/>
</dbReference>
<reference evidence="3" key="3">
    <citation type="submission" date="2025-09" db="UniProtKB">
        <authorList>
            <consortium name="Ensembl"/>
        </authorList>
    </citation>
    <scope>IDENTIFICATION</scope>
</reference>
<proteinExistence type="predicted"/>
<evidence type="ECO:0000256" key="2">
    <source>
        <dbReference type="SAM" id="SignalP"/>
    </source>
</evidence>
<evidence type="ECO:0000256" key="1">
    <source>
        <dbReference type="SAM" id="MobiDB-lite"/>
    </source>
</evidence>
<accession>A0A667WGX2</accession>
<dbReference type="Proteomes" id="UP000472263">
    <property type="component" value="Chromosome 1"/>
</dbReference>
<feature type="compositionally biased region" description="Low complexity" evidence="1">
    <location>
        <begin position="109"/>
        <end position="128"/>
    </location>
</feature>
<keyword evidence="2" id="KW-0732">Signal</keyword>
<feature type="signal peptide" evidence="2">
    <location>
        <begin position="1"/>
        <end position="16"/>
    </location>
</feature>
<protein>
    <submittedName>
        <fullName evidence="3">Secretory calcium-binding phosphoprotein 5</fullName>
    </submittedName>
</protein>